<dbReference type="Proteomes" id="UP000260351">
    <property type="component" value="Unassembled WGS sequence"/>
</dbReference>
<accession>A0A3E1KBH6</accession>
<keyword evidence="2" id="KW-1185">Reference proteome</keyword>
<organism evidence="1 2">
    <name type="scientific">Wenzhouxiangella sediminis</name>
    <dbReference type="NCBI Taxonomy" id="1792836"/>
    <lineage>
        <taxon>Bacteria</taxon>
        <taxon>Pseudomonadati</taxon>
        <taxon>Pseudomonadota</taxon>
        <taxon>Gammaproteobacteria</taxon>
        <taxon>Chromatiales</taxon>
        <taxon>Wenzhouxiangellaceae</taxon>
        <taxon>Wenzhouxiangella</taxon>
    </lineage>
</organism>
<dbReference type="RefSeq" id="WP_116649626.1">
    <property type="nucleotide sequence ID" value="NZ_QUZK01000014.1"/>
</dbReference>
<evidence type="ECO:0008006" key="3">
    <source>
        <dbReference type="Google" id="ProtNLM"/>
    </source>
</evidence>
<dbReference type="OrthoDB" id="5801118at2"/>
<name>A0A3E1KBH6_9GAMM</name>
<dbReference type="AlphaFoldDB" id="A0A3E1KBH6"/>
<comment type="caution">
    <text evidence="1">The sequence shown here is derived from an EMBL/GenBank/DDBJ whole genome shotgun (WGS) entry which is preliminary data.</text>
</comment>
<protein>
    <recommendedName>
        <fullName evidence="3">Preprotein translocase subunit SecB</fullName>
    </recommendedName>
</protein>
<reference evidence="1 2" key="1">
    <citation type="submission" date="2018-08" db="EMBL/GenBank/DDBJ databases">
        <title>Wenzhouxiangella salilacus sp. nov., a novel bacterium isolated from a saline lake in Xinjiang Province, China.</title>
        <authorList>
            <person name="Han S."/>
        </authorList>
    </citation>
    <scope>NUCLEOTIDE SEQUENCE [LARGE SCALE GENOMIC DNA]</scope>
    <source>
        <strain evidence="1 2">XDB06</strain>
    </source>
</reference>
<gene>
    <name evidence="1" type="ORF">DZC52_02965</name>
</gene>
<dbReference type="EMBL" id="QUZK01000014">
    <property type="protein sequence ID" value="RFF31968.1"/>
    <property type="molecule type" value="Genomic_DNA"/>
</dbReference>
<evidence type="ECO:0000313" key="2">
    <source>
        <dbReference type="Proteomes" id="UP000260351"/>
    </source>
</evidence>
<evidence type="ECO:0000313" key="1">
    <source>
        <dbReference type="EMBL" id="RFF31968.1"/>
    </source>
</evidence>
<sequence>MINLLENFSLAHTQVTRLNAELSEIVPPNQAFSAKVELKLTPLEMHFEGELPQYQVTARLVCRGSREDSPDQPLFTVELVLQAVYSQFRGEPVDFETFKANHGTLTRQLYPLIHHQLQPVFKQFGLDQVKLPYDLAGNGQEQGPPAQRQVH</sequence>
<proteinExistence type="predicted"/>